<comment type="caution">
    <text evidence="6">The sequence shown here is derived from an EMBL/GenBank/DDBJ whole genome shotgun (WGS) entry which is preliminary data.</text>
</comment>
<accession>A0A1F6CSK5</accession>
<dbReference type="GO" id="GO:0046872">
    <property type="term" value="F:metal ion binding"/>
    <property type="evidence" value="ECO:0007669"/>
    <property type="project" value="UniProtKB-KW"/>
</dbReference>
<dbReference type="InterPro" id="IPR003785">
    <property type="entry name" value="Creatininase/forma_Hydrolase"/>
</dbReference>
<keyword evidence="2" id="KW-0479">Metal-binding</keyword>
<comment type="cofactor">
    <cofactor evidence="1">
        <name>Zn(2+)</name>
        <dbReference type="ChEBI" id="CHEBI:29105"/>
    </cofactor>
</comment>
<dbReference type="SUPFAM" id="SSF102215">
    <property type="entry name" value="Creatininase"/>
    <property type="match status" value="1"/>
</dbReference>
<gene>
    <name evidence="6" type="ORF">A3F84_19800</name>
</gene>
<dbReference type="Proteomes" id="UP000178606">
    <property type="component" value="Unassembled WGS sequence"/>
</dbReference>
<evidence type="ECO:0000256" key="2">
    <source>
        <dbReference type="ARBA" id="ARBA00022723"/>
    </source>
</evidence>
<dbReference type="InterPro" id="IPR024087">
    <property type="entry name" value="Creatininase-like_sf"/>
</dbReference>
<dbReference type="EMBL" id="MFKF01000157">
    <property type="protein sequence ID" value="OGG52097.1"/>
    <property type="molecule type" value="Genomic_DNA"/>
</dbReference>
<keyword evidence="4" id="KW-0862">Zinc</keyword>
<evidence type="ECO:0000256" key="3">
    <source>
        <dbReference type="ARBA" id="ARBA00022801"/>
    </source>
</evidence>
<dbReference type="Gene3D" id="3.40.50.10310">
    <property type="entry name" value="Creatininase"/>
    <property type="match status" value="1"/>
</dbReference>
<dbReference type="GO" id="GO:0016811">
    <property type="term" value="F:hydrolase activity, acting on carbon-nitrogen (but not peptide) bonds, in linear amides"/>
    <property type="evidence" value="ECO:0007669"/>
    <property type="project" value="TreeGrafter"/>
</dbReference>
<reference evidence="6 7" key="1">
    <citation type="journal article" date="2016" name="Nat. Commun.">
        <title>Thousands of microbial genomes shed light on interconnected biogeochemical processes in an aquifer system.</title>
        <authorList>
            <person name="Anantharaman K."/>
            <person name="Brown C.T."/>
            <person name="Hug L.A."/>
            <person name="Sharon I."/>
            <person name="Castelle C.J."/>
            <person name="Probst A.J."/>
            <person name="Thomas B.C."/>
            <person name="Singh A."/>
            <person name="Wilkins M.J."/>
            <person name="Karaoz U."/>
            <person name="Brodie E.L."/>
            <person name="Williams K.H."/>
            <person name="Hubbard S.S."/>
            <person name="Banfield J.F."/>
        </authorList>
    </citation>
    <scope>NUCLEOTIDE SEQUENCE [LARGE SCALE GENOMIC DNA]</scope>
    <source>
        <strain evidence="7">RIFCSPLOWO2_12_FULL_64_10</strain>
    </source>
</reference>
<keyword evidence="3" id="KW-0378">Hydrolase</keyword>
<name>A0A1F6CSK5_HANXR</name>
<evidence type="ECO:0000256" key="5">
    <source>
        <dbReference type="ARBA" id="ARBA00024029"/>
    </source>
</evidence>
<organism evidence="6 7">
    <name type="scientific">Handelsmanbacteria sp. (strain RIFCSPLOWO2_12_FULL_64_10)</name>
    <dbReference type="NCBI Taxonomy" id="1817868"/>
    <lineage>
        <taxon>Bacteria</taxon>
        <taxon>Candidatus Handelsmaniibacteriota</taxon>
    </lineage>
</organism>
<dbReference type="AlphaFoldDB" id="A0A1F6CSK5"/>
<evidence type="ECO:0000256" key="4">
    <source>
        <dbReference type="ARBA" id="ARBA00022833"/>
    </source>
</evidence>
<dbReference type="GO" id="GO:0009231">
    <property type="term" value="P:riboflavin biosynthetic process"/>
    <property type="evidence" value="ECO:0007669"/>
    <property type="project" value="TreeGrafter"/>
</dbReference>
<evidence type="ECO:0008006" key="8">
    <source>
        <dbReference type="Google" id="ProtNLM"/>
    </source>
</evidence>
<protein>
    <recommendedName>
        <fullName evidence="8">Creatininase</fullName>
    </recommendedName>
</protein>
<comment type="similarity">
    <text evidence="5">Belongs to the creatininase superfamily.</text>
</comment>
<evidence type="ECO:0000313" key="6">
    <source>
        <dbReference type="EMBL" id="OGG52097.1"/>
    </source>
</evidence>
<dbReference type="PANTHER" id="PTHR35005">
    <property type="entry name" value="3-DEHYDRO-SCYLLO-INOSOSE HYDROLASE"/>
    <property type="match status" value="1"/>
</dbReference>
<sequence length="260" mass="28361">MAQLYSGILEEMTIDDVRGLDPNVSVIPIGSTEPHGPALPYGTDSFQVEAISYGGVRRANEQGGRVICLPPLRISLNNNFRAFPFACRMSVRTFMGLLKDLVAMCEADGVSRVVFINGHGGNSDVVQAVLRDLEAQKGHPFACLVDYSAFVSPEALSVWENRSDHAGEEETSQVLYLKPNLVRKDKIGNHPQRQPRVGALRQSGVEFVRPWHLYVPASAGGDATRASAEKGKAVIESAIEGMGRFLMELSKAPDSETFPY</sequence>
<proteinExistence type="inferred from homology"/>
<evidence type="ECO:0000313" key="7">
    <source>
        <dbReference type="Proteomes" id="UP000178606"/>
    </source>
</evidence>
<dbReference type="Pfam" id="PF02633">
    <property type="entry name" value="Creatininase"/>
    <property type="match status" value="1"/>
</dbReference>
<dbReference type="PANTHER" id="PTHR35005:SF1">
    <property type="entry name" value="2-AMINO-5-FORMYLAMINO-6-RIBOSYLAMINOPYRIMIDIN-4(3H)-ONE 5'-MONOPHOSPHATE DEFORMYLASE"/>
    <property type="match status" value="1"/>
</dbReference>
<evidence type="ECO:0000256" key="1">
    <source>
        <dbReference type="ARBA" id="ARBA00001947"/>
    </source>
</evidence>